<name>A0A0K0Y421_9RHOB</name>
<dbReference type="KEGG" id="otm:OSB_11240"/>
<dbReference type="EMBL" id="CP012160">
    <property type="protein sequence ID" value="AKS45680.1"/>
    <property type="molecule type" value="Genomic_DNA"/>
</dbReference>
<protein>
    <submittedName>
        <fullName evidence="1">Uncharacterized protein</fullName>
    </submittedName>
</protein>
<evidence type="ECO:0000313" key="2">
    <source>
        <dbReference type="Proteomes" id="UP000067444"/>
    </source>
</evidence>
<dbReference type="STRING" id="1458307.OSB_11240"/>
<reference evidence="1 2" key="1">
    <citation type="journal article" date="2015" name="Genome Announc.">
        <title>Closed Genome Sequence of Octadecabacter temperatus SB1, the First Mesophilic Species of the Genus Octadecabacter.</title>
        <authorList>
            <person name="Voget S."/>
            <person name="Billerbeck S."/>
            <person name="Simon M."/>
            <person name="Daniel R."/>
        </authorList>
    </citation>
    <scope>NUCLEOTIDE SEQUENCE [LARGE SCALE GENOMIC DNA]</scope>
    <source>
        <strain evidence="1 2">SB1</strain>
    </source>
</reference>
<evidence type="ECO:0000313" key="1">
    <source>
        <dbReference type="EMBL" id="AKS45680.1"/>
    </source>
</evidence>
<dbReference type="AlphaFoldDB" id="A0A0K0Y421"/>
<dbReference type="RefSeq" id="WP_049834048.1">
    <property type="nucleotide sequence ID" value="NZ_CP012160.1"/>
</dbReference>
<sequence length="131" mass="14650">MKLRAVFAVTIGSILPLQVNAQDVQRDIFEYAKCIGQTDGYHVAAEPYAEGTFLLDLHLKDVAVLQSASTPEQWANFQVNRALGLSEWEARIAVLQTIPMEQSPLWTEHASIAWECGQQRQRLVAAGVFEH</sequence>
<organism evidence="1 2">
    <name type="scientific">Octadecabacter temperatus</name>
    <dbReference type="NCBI Taxonomy" id="1458307"/>
    <lineage>
        <taxon>Bacteria</taxon>
        <taxon>Pseudomonadati</taxon>
        <taxon>Pseudomonadota</taxon>
        <taxon>Alphaproteobacteria</taxon>
        <taxon>Rhodobacterales</taxon>
        <taxon>Roseobacteraceae</taxon>
        <taxon>Octadecabacter</taxon>
    </lineage>
</organism>
<keyword evidence="2" id="KW-1185">Reference proteome</keyword>
<dbReference type="Proteomes" id="UP000067444">
    <property type="component" value="Chromosome"/>
</dbReference>
<accession>A0A0K0Y421</accession>
<gene>
    <name evidence="1" type="ORF">OSB_11240</name>
</gene>
<proteinExistence type="predicted"/>